<organism evidence="3">
    <name type="scientific">Pyricularia oryzae (strain Y34)</name>
    <name type="common">Rice blast fungus</name>
    <name type="synonym">Magnaporthe oryzae</name>
    <dbReference type="NCBI Taxonomy" id="1143189"/>
    <lineage>
        <taxon>Eukaryota</taxon>
        <taxon>Fungi</taxon>
        <taxon>Dikarya</taxon>
        <taxon>Ascomycota</taxon>
        <taxon>Pezizomycotina</taxon>
        <taxon>Sordariomycetes</taxon>
        <taxon>Sordariomycetidae</taxon>
        <taxon>Magnaporthales</taxon>
        <taxon>Pyriculariaceae</taxon>
        <taxon>Pyricularia</taxon>
    </lineage>
</organism>
<feature type="domain" description="AMP-binding enzyme C-terminal" evidence="2">
    <location>
        <begin position="506"/>
        <end position="587"/>
    </location>
</feature>
<dbReference type="PROSITE" id="PS00455">
    <property type="entry name" value="AMP_BINDING"/>
    <property type="match status" value="1"/>
</dbReference>
<dbReference type="Pfam" id="PF00501">
    <property type="entry name" value="AMP-binding"/>
    <property type="match status" value="1"/>
</dbReference>
<dbReference type="PANTHER" id="PTHR24096:SF422">
    <property type="entry name" value="BCDNA.GH02901"/>
    <property type="match status" value="1"/>
</dbReference>
<accession>A0AA97PPH4</accession>
<evidence type="ECO:0000313" key="3">
    <source>
        <dbReference type="EMBL" id="ELQ42286.1"/>
    </source>
</evidence>
<dbReference type="CDD" id="cd05911">
    <property type="entry name" value="Firefly_Luc_like"/>
    <property type="match status" value="1"/>
</dbReference>
<name>A0AA97PPH4_PYRO3</name>
<dbReference type="InterPro" id="IPR020845">
    <property type="entry name" value="AMP-binding_CS"/>
</dbReference>
<gene>
    <name evidence="3" type="ORF">OOU_Y34scaffold00217g28</name>
</gene>
<sequence>MTRKKTWRADEFVDVSGARHCGFVRAFGCARHYLGASSSQDAPDSIPLHEFMINESHGRQPLNKSRNPFTCGLTGRTYTTADLHHRSEYLARALAQRTGWAPDDDLTPWDKVAAIFSINTIDYIIPAYAAHKLNGIVTPANAAYAADELEHQLRSSGTGVIFTCVSLLTTALKAADAAGLKRDRIFLLPTVGDEAAIAQAPFPTIDDLITKGKQLKPLEPIKWVKGQGKRQVAFINYSSGTSGLPKAVMISHYNIITNIISHVAYESVARKQKGIETQVELGLLPMSHIYGLVVVAHTATWRGDEIIVLPRFELKSYLEAIQRFRIEHLIVVPPMVIAMLQQGDVCAKYDLSSVRFVYSGAAPLGEETIAELAKTYPKWIVAQAYGCTESAVVVCSSSEHDVMTKSSGSLVPGVRAKLMDPVSGKEITEHDKPGEIWVQSPSVVLGYLNNEKATAETFVHDADGRWLRTGDEVYVTKSPQGHDHIVIVDRIKELIKVKGHQVAPAELEAHILTHPAVSDVAVTQVPDERAGEVPKAYVVKSPEYKNTSDEEMARLVTKHVADHKASYKWIKGGVEVMDAIPKSPSGKILRRLLRDREKERRRKQGAKI</sequence>
<evidence type="ECO:0000259" key="1">
    <source>
        <dbReference type="Pfam" id="PF00501"/>
    </source>
</evidence>
<dbReference type="Gene3D" id="3.30.300.30">
    <property type="match status" value="1"/>
</dbReference>
<proteinExistence type="predicted"/>
<dbReference type="EMBL" id="JH793600">
    <property type="protein sequence ID" value="ELQ42286.1"/>
    <property type="molecule type" value="Genomic_DNA"/>
</dbReference>
<dbReference type="InterPro" id="IPR025110">
    <property type="entry name" value="AMP-bd_C"/>
</dbReference>
<dbReference type="GO" id="GO:0016405">
    <property type="term" value="F:CoA-ligase activity"/>
    <property type="evidence" value="ECO:0007669"/>
    <property type="project" value="TreeGrafter"/>
</dbReference>
<dbReference type="PANTHER" id="PTHR24096">
    <property type="entry name" value="LONG-CHAIN-FATTY-ACID--COA LIGASE"/>
    <property type="match status" value="1"/>
</dbReference>
<dbReference type="InterPro" id="IPR045851">
    <property type="entry name" value="AMP-bd_C_sf"/>
</dbReference>
<dbReference type="InterPro" id="IPR000873">
    <property type="entry name" value="AMP-dep_synth/lig_dom"/>
</dbReference>
<dbReference type="AlphaFoldDB" id="A0AA97PPH4"/>
<feature type="domain" description="AMP-dependent synthetase/ligase" evidence="1">
    <location>
        <begin position="74"/>
        <end position="448"/>
    </location>
</feature>
<dbReference type="InterPro" id="IPR042099">
    <property type="entry name" value="ANL_N_sf"/>
</dbReference>
<dbReference type="Gene3D" id="3.40.50.12780">
    <property type="entry name" value="N-terminal domain of ligase-like"/>
    <property type="match status" value="1"/>
</dbReference>
<evidence type="ECO:0000259" key="2">
    <source>
        <dbReference type="Pfam" id="PF13193"/>
    </source>
</evidence>
<dbReference type="Pfam" id="PF13193">
    <property type="entry name" value="AMP-binding_C"/>
    <property type="match status" value="1"/>
</dbReference>
<dbReference type="Proteomes" id="UP000011086">
    <property type="component" value="Unassembled WGS sequence"/>
</dbReference>
<reference evidence="3" key="1">
    <citation type="journal article" date="2012" name="PLoS Genet.">
        <title>Comparative analysis of the genomes of two field isolates of the rice blast fungus Magnaporthe oryzae.</title>
        <authorList>
            <person name="Xue M."/>
            <person name="Yang J."/>
            <person name="Li Z."/>
            <person name="Hu S."/>
            <person name="Yao N."/>
            <person name="Dean R.A."/>
            <person name="Zhao W."/>
            <person name="Shen M."/>
            <person name="Zhang H."/>
            <person name="Li C."/>
            <person name="Liu L."/>
            <person name="Cao L."/>
            <person name="Xu X."/>
            <person name="Xing Y."/>
            <person name="Hsiang T."/>
            <person name="Zhang Z."/>
            <person name="Xu J.R."/>
            <person name="Peng Y.L."/>
        </authorList>
    </citation>
    <scope>NUCLEOTIDE SEQUENCE</scope>
    <source>
        <strain evidence="3">Y34</strain>
    </source>
</reference>
<keyword evidence="3" id="KW-0436">Ligase</keyword>
<protein>
    <submittedName>
        <fullName evidence="3">4-coumarate-CoA ligase 2</fullName>
    </submittedName>
</protein>
<dbReference type="SUPFAM" id="SSF56801">
    <property type="entry name" value="Acetyl-CoA synthetase-like"/>
    <property type="match status" value="1"/>
</dbReference>